<dbReference type="GO" id="GO:0005634">
    <property type="term" value="C:nucleus"/>
    <property type="evidence" value="ECO:0007669"/>
    <property type="project" value="UniProtKB-SubCell"/>
</dbReference>
<keyword evidence="13" id="KW-1185">Reference proteome</keyword>
<dbReference type="EC" id="3.6.1.-" evidence="10"/>
<evidence type="ECO:0000313" key="12">
    <source>
        <dbReference type="EMBL" id="ETE69933.1"/>
    </source>
</evidence>
<evidence type="ECO:0000256" key="4">
    <source>
        <dbReference type="ARBA" id="ARBA00022490"/>
    </source>
</evidence>
<dbReference type="GO" id="GO:0051287">
    <property type="term" value="F:NAD binding"/>
    <property type="evidence" value="ECO:0007669"/>
    <property type="project" value="TreeGrafter"/>
</dbReference>
<dbReference type="InterPro" id="IPR015797">
    <property type="entry name" value="NUDIX_hydrolase-like_dom_sf"/>
</dbReference>
<accession>V8P7E7</accession>
<dbReference type="GO" id="GO:0005739">
    <property type="term" value="C:mitochondrion"/>
    <property type="evidence" value="ECO:0007669"/>
    <property type="project" value="UniProtKB-SubCell"/>
</dbReference>
<dbReference type="Proteomes" id="UP000018936">
    <property type="component" value="Unassembled WGS sequence"/>
</dbReference>
<dbReference type="InterPro" id="IPR040618">
    <property type="entry name" value="Pre-Nudix"/>
</dbReference>
<comment type="subunit">
    <text evidence="3 10">Monomer and homodimer.</text>
</comment>
<dbReference type="Pfam" id="PF00293">
    <property type="entry name" value="NUDIX"/>
    <property type="match status" value="1"/>
</dbReference>
<keyword evidence="6 10" id="KW-0496">Mitochondrion</keyword>
<dbReference type="Gene3D" id="4.10.80.100">
    <property type="match status" value="1"/>
</dbReference>
<dbReference type="InterPro" id="IPR000086">
    <property type="entry name" value="NUDIX_hydrolase_dom"/>
</dbReference>
<evidence type="ECO:0000256" key="3">
    <source>
        <dbReference type="ARBA" id="ARBA00011407"/>
    </source>
</evidence>
<keyword evidence="5 10" id="KW-0378">Hydrolase</keyword>
<dbReference type="PROSITE" id="PS51462">
    <property type="entry name" value="NUDIX"/>
    <property type="match status" value="1"/>
</dbReference>
<evidence type="ECO:0000256" key="10">
    <source>
        <dbReference type="RuleBase" id="RU368106"/>
    </source>
</evidence>
<keyword evidence="4 10" id="KW-0963">Cytoplasm</keyword>
<dbReference type="SUPFAM" id="SSF55811">
    <property type="entry name" value="Nudix"/>
    <property type="match status" value="1"/>
</dbReference>
<reference evidence="12 13" key="1">
    <citation type="journal article" date="2013" name="Proc. Natl. Acad. Sci. U.S.A.">
        <title>The king cobra genome reveals dynamic gene evolution and adaptation in the snake venom system.</title>
        <authorList>
            <person name="Vonk F.J."/>
            <person name="Casewell N.R."/>
            <person name="Henkel C.V."/>
            <person name="Heimberg A.M."/>
            <person name="Jansen H.J."/>
            <person name="McCleary R.J."/>
            <person name="Kerkkamp H.M."/>
            <person name="Vos R.A."/>
            <person name="Guerreiro I."/>
            <person name="Calvete J.J."/>
            <person name="Wuster W."/>
            <person name="Woods A.E."/>
            <person name="Logan J.M."/>
            <person name="Harrison R.A."/>
            <person name="Castoe T.A."/>
            <person name="de Koning A.P."/>
            <person name="Pollock D.D."/>
            <person name="Yandell M."/>
            <person name="Calderon D."/>
            <person name="Renjifo C."/>
            <person name="Currier R.B."/>
            <person name="Salgado D."/>
            <person name="Pla D."/>
            <person name="Sanz L."/>
            <person name="Hyder A.S."/>
            <person name="Ribeiro J.M."/>
            <person name="Arntzen J.W."/>
            <person name="van den Thillart G.E."/>
            <person name="Boetzer M."/>
            <person name="Pirovano W."/>
            <person name="Dirks R.P."/>
            <person name="Spaink H.P."/>
            <person name="Duboule D."/>
            <person name="McGlinn E."/>
            <person name="Kini R.M."/>
            <person name="Richardson M.K."/>
        </authorList>
    </citation>
    <scope>NUCLEOTIDE SEQUENCE</scope>
    <source>
        <tissue evidence="12">Blood</tissue>
    </source>
</reference>
<sequence>MAGWTIWSARSRRLLSSRWRLLQQPEVRGGVSGRRRLCVAEPGLRPRRDKFGGVSLHLTQLRSPESLDQAAFGRWLQGKCLLLEACGETQDRAQSDQSYTDTDVSTTEIERAIKQWRAEGHIAVWLHVPILQSRFIATAAEQGFTFHHAESDSATLALWLAEGCSRLPVYATHQVGVAGAVLDTHTGRVLVVQDKNKVRNTAVREVFEETGITSEFKSILSIRQQHGQPGAFGKSDMYIICRLEPSSFHINFCQQECLRCEWMDLTELSKTKETTPITSNIAKLLLYGYREGFDQIDISMRELPAVYTGLFYKLYHRELPENYRNVTDMQ</sequence>
<evidence type="ECO:0000256" key="6">
    <source>
        <dbReference type="ARBA" id="ARBA00023128"/>
    </source>
</evidence>
<evidence type="ECO:0000256" key="5">
    <source>
        <dbReference type="ARBA" id="ARBA00022801"/>
    </source>
</evidence>
<dbReference type="OrthoDB" id="447842at2759"/>
<dbReference type="PANTHER" id="PTHR13994">
    <property type="entry name" value="NUDIX HYDROLASE RELATED"/>
    <property type="match status" value="1"/>
</dbReference>
<dbReference type="PRINTS" id="PR01356">
    <property type="entry name" value="GFGPROTEIN"/>
</dbReference>
<comment type="caution">
    <text evidence="12">The sequence shown here is derived from an EMBL/GenBank/DDBJ whole genome shotgun (WGS) entry which is preliminary data.</text>
</comment>
<organism evidence="12 13">
    <name type="scientific">Ophiophagus hannah</name>
    <name type="common">King cobra</name>
    <name type="synonym">Naja hannah</name>
    <dbReference type="NCBI Taxonomy" id="8665"/>
    <lineage>
        <taxon>Eukaryota</taxon>
        <taxon>Metazoa</taxon>
        <taxon>Chordata</taxon>
        <taxon>Craniata</taxon>
        <taxon>Vertebrata</taxon>
        <taxon>Euteleostomi</taxon>
        <taxon>Lepidosauria</taxon>
        <taxon>Squamata</taxon>
        <taxon>Bifurcata</taxon>
        <taxon>Unidentata</taxon>
        <taxon>Episquamata</taxon>
        <taxon>Toxicofera</taxon>
        <taxon>Serpentes</taxon>
        <taxon>Colubroidea</taxon>
        <taxon>Elapidae</taxon>
        <taxon>Elapinae</taxon>
        <taxon>Ophiophagus</taxon>
    </lineage>
</organism>
<evidence type="ECO:0000256" key="1">
    <source>
        <dbReference type="ARBA" id="ARBA00004123"/>
    </source>
</evidence>
<evidence type="ECO:0000259" key="11">
    <source>
        <dbReference type="PROSITE" id="PS51462"/>
    </source>
</evidence>
<dbReference type="FunFam" id="3.40.630.30:FF:000062">
    <property type="entry name" value="Nucleoside diphosphate-linked moiety X motif 6"/>
    <property type="match status" value="1"/>
</dbReference>
<evidence type="ECO:0000256" key="2">
    <source>
        <dbReference type="ARBA" id="ARBA00005582"/>
    </source>
</evidence>
<evidence type="ECO:0000313" key="13">
    <source>
        <dbReference type="Proteomes" id="UP000018936"/>
    </source>
</evidence>
<dbReference type="FunFam" id="3.90.79.10:FF:000027">
    <property type="entry name" value="nucleoside diphosphate-linked moiety X motif 6"/>
    <property type="match status" value="1"/>
</dbReference>
<dbReference type="GO" id="GO:0047631">
    <property type="term" value="F:ADP-ribose diphosphatase activity"/>
    <property type="evidence" value="ECO:0007669"/>
    <property type="project" value="TreeGrafter"/>
</dbReference>
<comment type="subcellular location">
    <subcellularLocation>
        <location evidence="10">Cytoplasm</location>
    </subcellularLocation>
    <subcellularLocation>
        <location evidence="1 10">Nucleus</location>
    </subcellularLocation>
    <subcellularLocation>
        <location evidence="10">Mitochondrion</location>
    </subcellularLocation>
</comment>
<dbReference type="Pfam" id="PF18290">
    <property type="entry name" value="Nudix_hydro"/>
    <property type="match status" value="1"/>
</dbReference>
<dbReference type="AlphaFoldDB" id="V8P7E7"/>
<comment type="similarity">
    <text evidence="2 10">Belongs to the Nudix hydrolase family.</text>
</comment>
<dbReference type="InterPro" id="IPR003293">
    <property type="entry name" value="Nudix_hydrolase6-like"/>
</dbReference>
<evidence type="ECO:0000256" key="8">
    <source>
        <dbReference type="ARBA" id="ARBA00057091"/>
    </source>
</evidence>
<proteinExistence type="inferred from homology"/>
<keyword evidence="7 10" id="KW-0539">Nucleus</keyword>
<evidence type="ECO:0000256" key="9">
    <source>
        <dbReference type="ARBA" id="ARBA00068898"/>
    </source>
</evidence>
<feature type="domain" description="Nudix hydrolase" evidence="11">
    <location>
        <begin position="150"/>
        <end position="290"/>
    </location>
</feature>
<gene>
    <name evidence="12" type="primary">NUDT6</name>
    <name evidence="12" type="ORF">L345_04255</name>
</gene>
<name>V8P7E7_OPHHA</name>
<comment type="function">
    <text evidence="8 10">May contribute to the regulation of cell proliferation.</text>
</comment>
<dbReference type="GO" id="GO:0035529">
    <property type="term" value="F:NADH pyrophosphatase activity"/>
    <property type="evidence" value="ECO:0007669"/>
    <property type="project" value="TreeGrafter"/>
</dbReference>
<protein>
    <recommendedName>
        <fullName evidence="9 10">Nucleoside diphosphate-linked moiety X motif 6</fullName>
        <shortName evidence="10">Nudix motif 6</shortName>
        <ecNumber evidence="10">3.6.1.-</ecNumber>
    </recommendedName>
</protein>
<dbReference type="PANTHER" id="PTHR13994:SF46">
    <property type="entry name" value="NUCLEOSIDE DIPHOSPHATE-LINKED MOIETY X MOTIF 6"/>
    <property type="match status" value="1"/>
</dbReference>
<dbReference type="FunFam" id="4.10.80.100:FF:000001">
    <property type="entry name" value="Nucleoside diphosphate-linked moiety X motif 6"/>
    <property type="match status" value="1"/>
</dbReference>
<dbReference type="Gene3D" id="3.90.79.10">
    <property type="entry name" value="Nucleoside Triphosphate Pyrophosphohydrolase"/>
    <property type="match status" value="1"/>
</dbReference>
<dbReference type="Gene3D" id="3.40.630.30">
    <property type="match status" value="1"/>
</dbReference>
<dbReference type="EMBL" id="AZIM01000656">
    <property type="protein sequence ID" value="ETE69933.1"/>
    <property type="molecule type" value="Genomic_DNA"/>
</dbReference>
<evidence type="ECO:0000256" key="7">
    <source>
        <dbReference type="ARBA" id="ARBA00023242"/>
    </source>
</evidence>